<evidence type="ECO:0000313" key="10">
    <source>
        <dbReference type="Proteomes" id="UP000218231"/>
    </source>
</evidence>
<dbReference type="Gene3D" id="3.30.60.190">
    <property type="match status" value="1"/>
</dbReference>
<dbReference type="EMBL" id="LIAE01007453">
    <property type="protein sequence ID" value="PAV79195.1"/>
    <property type="molecule type" value="Genomic_DNA"/>
</dbReference>
<proteinExistence type="inferred from homology"/>
<dbReference type="Proteomes" id="UP000218231">
    <property type="component" value="Unassembled WGS sequence"/>
</dbReference>
<evidence type="ECO:0000256" key="7">
    <source>
        <dbReference type="SAM" id="MobiDB-lite"/>
    </source>
</evidence>
<dbReference type="GO" id="GO:0048254">
    <property type="term" value="P:snoRNA localization"/>
    <property type="evidence" value="ECO:0007669"/>
    <property type="project" value="TreeGrafter"/>
</dbReference>
<evidence type="ECO:0000256" key="3">
    <source>
        <dbReference type="ARBA" id="ARBA00022833"/>
    </source>
</evidence>
<keyword evidence="1" id="KW-0479">Metal-binding</keyword>
<dbReference type="GO" id="GO:0005634">
    <property type="term" value="C:nucleus"/>
    <property type="evidence" value="ECO:0007669"/>
    <property type="project" value="TreeGrafter"/>
</dbReference>
<evidence type="ECO:0000256" key="1">
    <source>
        <dbReference type="ARBA" id="ARBA00022723"/>
    </source>
</evidence>
<feature type="region of interest" description="Disordered" evidence="7">
    <location>
        <begin position="51"/>
        <end position="71"/>
    </location>
</feature>
<dbReference type="GO" id="GO:0070761">
    <property type="term" value="C:pre-snoRNP complex"/>
    <property type="evidence" value="ECO:0007669"/>
    <property type="project" value="TreeGrafter"/>
</dbReference>
<comment type="caution">
    <text evidence="9">The sequence shown here is derived from an EMBL/GenBank/DDBJ whole genome shotgun (WGS) entry which is preliminary data.</text>
</comment>
<keyword evidence="10" id="KW-1185">Reference proteome</keyword>
<dbReference type="GO" id="GO:0000492">
    <property type="term" value="P:box C/D snoRNP assembly"/>
    <property type="evidence" value="ECO:0007669"/>
    <property type="project" value="TreeGrafter"/>
</dbReference>
<keyword evidence="3" id="KW-0862">Zinc</keyword>
<evidence type="ECO:0000256" key="2">
    <source>
        <dbReference type="ARBA" id="ARBA00022771"/>
    </source>
</evidence>
<comment type="similarity">
    <text evidence="5">Belongs to the BCD1 family.</text>
</comment>
<feature type="region of interest" description="Disordered" evidence="7">
    <location>
        <begin position="234"/>
        <end position="259"/>
    </location>
</feature>
<dbReference type="Pfam" id="PF25790">
    <property type="entry name" value="BCD1"/>
    <property type="match status" value="1"/>
</dbReference>
<keyword evidence="2 6" id="KW-0863">Zinc-finger</keyword>
<dbReference type="PANTHER" id="PTHR13483">
    <property type="entry name" value="BOX C_D SNORNA PROTEIN 1-RELATED"/>
    <property type="match status" value="1"/>
</dbReference>
<dbReference type="OrthoDB" id="272357at2759"/>
<reference evidence="9 10" key="1">
    <citation type="journal article" date="2017" name="Curr. Biol.">
        <title>Genome architecture and evolution of a unichromosomal asexual nematode.</title>
        <authorList>
            <person name="Fradin H."/>
            <person name="Zegar C."/>
            <person name="Gutwein M."/>
            <person name="Lucas J."/>
            <person name="Kovtun M."/>
            <person name="Corcoran D."/>
            <person name="Baugh L.R."/>
            <person name="Kiontke K."/>
            <person name="Gunsalus K."/>
            <person name="Fitch D.H."/>
            <person name="Piano F."/>
        </authorList>
    </citation>
    <scope>NUCLEOTIDE SEQUENCE [LARGE SCALE GENOMIC DNA]</scope>
    <source>
        <strain evidence="9">PF1309</strain>
    </source>
</reference>
<name>A0A2A2KZ40_9BILA</name>
<evidence type="ECO:0000256" key="6">
    <source>
        <dbReference type="PROSITE-ProRule" id="PRU00453"/>
    </source>
</evidence>
<organism evidence="9 10">
    <name type="scientific">Diploscapter pachys</name>
    <dbReference type="NCBI Taxonomy" id="2018661"/>
    <lineage>
        <taxon>Eukaryota</taxon>
        <taxon>Metazoa</taxon>
        <taxon>Ecdysozoa</taxon>
        <taxon>Nematoda</taxon>
        <taxon>Chromadorea</taxon>
        <taxon>Rhabditida</taxon>
        <taxon>Rhabditina</taxon>
        <taxon>Rhabditomorpha</taxon>
        <taxon>Rhabditoidea</taxon>
        <taxon>Rhabditidae</taxon>
        <taxon>Diploscapter</taxon>
    </lineage>
</organism>
<dbReference type="InterPro" id="IPR051639">
    <property type="entry name" value="BCD1"/>
</dbReference>
<evidence type="ECO:0000256" key="4">
    <source>
        <dbReference type="ARBA" id="ARBA00049598"/>
    </source>
</evidence>
<feature type="compositionally biased region" description="Acidic residues" evidence="7">
    <location>
        <begin position="10"/>
        <end position="20"/>
    </location>
</feature>
<dbReference type="GO" id="GO:0008270">
    <property type="term" value="F:zinc ion binding"/>
    <property type="evidence" value="ECO:0007669"/>
    <property type="project" value="UniProtKB-UniRule"/>
</dbReference>
<protein>
    <recommendedName>
        <fullName evidence="8">HIT-type domain-containing protein</fullName>
    </recommendedName>
</protein>
<dbReference type="Pfam" id="PF04438">
    <property type="entry name" value="zf-HIT"/>
    <property type="match status" value="1"/>
</dbReference>
<dbReference type="InterPro" id="IPR007529">
    <property type="entry name" value="Znf_HIT"/>
</dbReference>
<feature type="region of interest" description="Disordered" evidence="7">
    <location>
        <begin position="1"/>
        <end position="20"/>
    </location>
</feature>
<gene>
    <name evidence="9" type="ORF">WR25_18155</name>
</gene>
<feature type="compositionally biased region" description="Basic and acidic residues" evidence="7">
    <location>
        <begin position="466"/>
        <end position="479"/>
    </location>
</feature>
<feature type="domain" description="HIT-type" evidence="8">
    <location>
        <begin position="96"/>
        <end position="130"/>
    </location>
</feature>
<evidence type="ECO:0000256" key="5">
    <source>
        <dbReference type="ARBA" id="ARBA00049654"/>
    </source>
</evidence>
<dbReference type="STRING" id="2018661.A0A2A2KZ40"/>
<dbReference type="CDD" id="cd23023">
    <property type="entry name" value="zf-HIT_BCD1"/>
    <property type="match status" value="1"/>
</dbReference>
<dbReference type="GO" id="GO:0000463">
    <property type="term" value="P:maturation of LSU-rRNA from tricistronic rRNA transcript (SSU-rRNA, 5.8S rRNA, LSU-rRNA)"/>
    <property type="evidence" value="ECO:0007669"/>
    <property type="project" value="TreeGrafter"/>
</dbReference>
<feature type="compositionally biased region" description="Acidic residues" evidence="7">
    <location>
        <begin position="55"/>
        <end position="71"/>
    </location>
</feature>
<dbReference type="PANTHER" id="PTHR13483:SF11">
    <property type="entry name" value="ZINC FINGER HIT DOMAIN-CONTAINING PROTEIN 3"/>
    <property type="match status" value="1"/>
</dbReference>
<comment type="function">
    <text evidence="4">Required for box C/D snoRNAs accumulation involved in snoRNA processing, snoRNA transport to the nucleolus and ribosome biogenesis.</text>
</comment>
<feature type="region of interest" description="Disordered" evidence="7">
    <location>
        <begin position="164"/>
        <end position="192"/>
    </location>
</feature>
<dbReference type="AlphaFoldDB" id="A0A2A2KZ40"/>
<feature type="compositionally biased region" description="Gly residues" evidence="7">
    <location>
        <begin position="454"/>
        <end position="465"/>
    </location>
</feature>
<dbReference type="PROSITE" id="PS51083">
    <property type="entry name" value="ZF_HIT"/>
    <property type="match status" value="1"/>
</dbReference>
<accession>A0A2A2KZ40</accession>
<sequence>MVEVENVQLEMEEGEWSDEEVADEIAEQGSPEAKRVKSGADEPGCIKLVDYRESDGDEAAGSEDDEPPEEMLNEMARKIAEAKADESKEPKDPKLCAMCQKEVHKYRCPKCNMRTCCVTCSKEHKDKYNCDGVRGPFQPVQKLSQFTASKSIEDQHFLEKISSNINFSPPSAKKQKMENIQPESLEDASKSPSARLIEGVRYAPNSGRERYLMEAAVARHIFFAFDSESKAVNKSEQSTLQEQPKEKEADNEEEGAGKNIDMDSHINFYSQNIFWKLEIVFRRPNSEENSYSDYSKLVHNIPDSIHVATILRQFLKPRPYGCIVSASDLDLQVLQPFIEKGIDNLNIFMPVPKDSKHRYYAIDGEKTLLENVRKRFIVEHPTFVVTFQDECIDMQIASAEEITEINGRLIEDKKMTLNGSNQSGLPGFNRGRGRGRGFQQRGRGNGDNRRGGFRGRGFNGPPRGRGNGDFHRKRQWNDR</sequence>
<feature type="region of interest" description="Disordered" evidence="7">
    <location>
        <begin position="416"/>
        <end position="479"/>
    </location>
</feature>
<evidence type="ECO:0000313" key="9">
    <source>
        <dbReference type="EMBL" id="PAV79195.1"/>
    </source>
</evidence>
<evidence type="ECO:0000259" key="8">
    <source>
        <dbReference type="PROSITE" id="PS51083"/>
    </source>
</evidence>
<dbReference type="SUPFAM" id="SSF144232">
    <property type="entry name" value="HIT/MYND zinc finger-like"/>
    <property type="match status" value="1"/>
</dbReference>
<dbReference type="InterPro" id="IPR057721">
    <property type="entry name" value="BCD1_alpha/beta"/>
</dbReference>